<evidence type="ECO:0000313" key="1">
    <source>
        <dbReference type="EMBL" id="PIZ14613.1"/>
    </source>
</evidence>
<evidence type="ECO:0008006" key="3">
    <source>
        <dbReference type="Google" id="ProtNLM"/>
    </source>
</evidence>
<reference evidence="2" key="1">
    <citation type="submission" date="2017-09" db="EMBL/GenBank/DDBJ databases">
        <title>Depth-based differentiation of microbial function through sediment-hosted aquifers and enrichment of novel symbionts in the deep terrestrial subsurface.</title>
        <authorList>
            <person name="Probst A.J."/>
            <person name="Ladd B."/>
            <person name="Jarett J.K."/>
            <person name="Geller-Mcgrath D.E."/>
            <person name="Sieber C.M.K."/>
            <person name="Emerson J.B."/>
            <person name="Anantharaman K."/>
            <person name="Thomas B.C."/>
            <person name="Malmstrom R."/>
            <person name="Stieglmeier M."/>
            <person name="Klingl A."/>
            <person name="Woyke T."/>
            <person name="Ryan C.M."/>
            <person name="Banfield J.F."/>
        </authorList>
    </citation>
    <scope>NUCLEOTIDE SEQUENCE [LARGE SCALE GENOMIC DNA]</scope>
</reference>
<gene>
    <name evidence="1" type="ORF">COY52_11705</name>
</gene>
<dbReference type="Gene3D" id="3.40.50.10610">
    <property type="entry name" value="ABC-type transport auxiliary lipoprotein component"/>
    <property type="match status" value="1"/>
</dbReference>
<sequence length="384" mass="41516">MAQRKTIILILACLLVFGNIQVLRAQSAADKAENVEVEVEVPVLNDDVASARERALNLAQRRAVELVVGVFVNAATLVGKAELVDNQIFSKTNGYVKKYEVLSEKREGDALKMKVKALVKTGDVNRDLDAVGLMIKGATIGNPRVMVLFYETVDGTEESMSVAEVEIAQKFMDTGYRIVEQAEVKKIRALPGAKAAMGGDIEAAVQIGKDMKVDILVLGRAASNFNTDKGLGGFISYRASVTAKVIKIDTSEVLWAVPNKLGAGVDLTKENAAKTAITKIAKSMSEDMVLSVTKILSEKAMAQLTISNIPDWNRLAVLNEYIKSYQGVSGTYIRSYETTTGVASIDINLKYGNAQQLSLYLSSIKRFPIEVSAVTGSTIQAKAK</sequence>
<proteinExistence type="predicted"/>
<protein>
    <recommendedName>
        <fullName evidence="3">Flagellar assembly protein T N-terminal domain-containing protein</fullName>
    </recommendedName>
</protein>
<dbReference type="EMBL" id="PFMR01000322">
    <property type="protein sequence ID" value="PIZ14613.1"/>
    <property type="molecule type" value="Genomic_DNA"/>
</dbReference>
<dbReference type="Gene3D" id="3.30.1660.40">
    <property type="entry name" value="FlgT, N-terminal domain"/>
    <property type="match status" value="1"/>
</dbReference>
<dbReference type="InterPro" id="IPR038180">
    <property type="entry name" value="FlgT_N_sf"/>
</dbReference>
<organism evidence="1 2">
    <name type="scientific">Candidatus Desantisbacteria bacterium CG_4_10_14_0_8_um_filter_48_22</name>
    <dbReference type="NCBI Taxonomy" id="1974543"/>
    <lineage>
        <taxon>Bacteria</taxon>
        <taxon>Candidatus Desantisiibacteriota</taxon>
    </lineage>
</organism>
<dbReference type="AlphaFoldDB" id="A0A2M7S5N4"/>
<accession>A0A2M7S5N4</accession>
<name>A0A2M7S5N4_9BACT</name>
<comment type="caution">
    <text evidence="1">The sequence shown here is derived from an EMBL/GenBank/DDBJ whole genome shotgun (WGS) entry which is preliminary data.</text>
</comment>
<dbReference type="Proteomes" id="UP000229307">
    <property type="component" value="Unassembled WGS sequence"/>
</dbReference>
<evidence type="ECO:0000313" key="2">
    <source>
        <dbReference type="Proteomes" id="UP000229307"/>
    </source>
</evidence>